<gene>
    <name evidence="1" type="ORF">BU16DRAFT_467817</name>
</gene>
<protein>
    <submittedName>
        <fullName evidence="1">Phosphoglycerate mutase family protein</fullName>
    </submittedName>
</protein>
<evidence type="ECO:0000313" key="2">
    <source>
        <dbReference type="Proteomes" id="UP000799750"/>
    </source>
</evidence>
<dbReference type="SUPFAM" id="SSF53254">
    <property type="entry name" value="Phosphoglycerate mutase-like"/>
    <property type="match status" value="1"/>
</dbReference>
<dbReference type="InterPro" id="IPR051710">
    <property type="entry name" value="Phosphatase_SH3-domain"/>
</dbReference>
<dbReference type="PANTHER" id="PTHR16469:SF51">
    <property type="entry name" value="TRANSCRIPTION FACTOR TAU 55 KDA SUBUNIT"/>
    <property type="match status" value="1"/>
</dbReference>
<dbReference type="AlphaFoldDB" id="A0A6A6QND6"/>
<dbReference type="OrthoDB" id="414418at2759"/>
<dbReference type="CDD" id="cd07067">
    <property type="entry name" value="HP_PGM_like"/>
    <property type="match status" value="1"/>
</dbReference>
<name>A0A6A6QND6_9PEZI</name>
<organism evidence="1 2">
    <name type="scientific">Lophium mytilinum</name>
    <dbReference type="NCBI Taxonomy" id="390894"/>
    <lineage>
        <taxon>Eukaryota</taxon>
        <taxon>Fungi</taxon>
        <taxon>Dikarya</taxon>
        <taxon>Ascomycota</taxon>
        <taxon>Pezizomycotina</taxon>
        <taxon>Dothideomycetes</taxon>
        <taxon>Pleosporomycetidae</taxon>
        <taxon>Mytilinidiales</taxon>
        <taxon>Mytilinidiaceae</taxon>
        <taxon>Lophium</taxon>
    </lineage>
</organism>
<dbReference type="InterPro" id="IPR013078">
    <property type="entry name" value="His_Pase_superF_clade-1"/>
</dbReference>
<proteinExistence type="predicted"/>
<keyword evidence="2" id="KW-1185">Reference proteome</keyword>
<dbReference type="InterPro" id="IPR029033">
    <property type="entry name" value="His_PPase_superfam"/>
</dbReference>
<dbReference type="EMBL" id="MU004194">
    <property type="protein sequence ID" value="KAF2492407.1"/>
    <property type="molecule type" value="Genomic_DNA"/>
</dbReference>
<dbReference type="PANTHER" id="PTHR16469">
    <property type="entry name" value="UBIQUITIN-ASSOCIATED AND SH3 DOMAIN-CONTAINING BA-RELATED"/>
    <property type="match status" value="1"/>
</dbReference>
<reference evidence="1" key="1">
    <citation type="journal article" date="2020" name="Stud. Mycol.">
        <title>101 Dothideomycetes genomes: a test case for predicting lifestyles and emergence of pathogens.</title>
        <authorList>
            <person name="Haridas S."/>
            <person name="Albert R."/>
            <person name="Binder M."/>
            <person name="Bloem J."/>
            <person name="Labutti K."/>
            <person name="Salamov A."/>
            <person name="Andreopoulos B."/>
            <person name="Baker S."/>
            <person name="Barry K."/>
            <person name="Bills G."/>
            <person name="Bluhm B."/>
            <person name="Cannon C."/>
            <person name="Castanera R."/>
            <person name="Culley D."/>
            <person name="Daum C."/>
            <person name="Ezra D."/>
            <person name="Gonzalez J."/>
            <person name="Henrissat B."/>
            <person name="Kuo A."/>
            <person name="Liang C."/>
            <person name="Lipzen A."/>
            <person name="Lutzoni F."/>
            <person name="Magnuson J."/>
            <person name="Mondo S."/>
            <person name="Nolan M."/>
            <person name="Ohm R."/>
            <person name="Pangilinan J."/>
            <person name="Park H.-J."/>
            <person name="Ramirez L."/>
            <person name="Alfaro M."/>
            <person name="Sun H."/>
            <person name="Tritt A."/>
            <person name="Yoshinaga Y."/>
            <person name="Zwiers L.-H."/>
            <person name="Turgeon B."/>
            <person name="Goodwin S."/>
            <person name="Spatafora J."/>
            <person name="Crous P."/>
            <person name="Grigoriev I."/>
        </authorList>
    </citation>
    <scope>NUCLEOTIDE SEQUENCE</scope>
    <source>
        <strain evidence="1">CBS 269.34</strain>
    </source>
</reference>
<evidence type="ECO:0000313" key="1">
    <source>
        <dbReference type="EMBL" id="KAF2492407.1"/>
    </source>
</evidence>
<dbReference type="Gene3D" id="3.40.50.1240">
    <property type="entry name" value="Phosphoglycerate mutase-like"/>
    <property type="match status" value="1"/>
</dbReference>
<dbReference type="Pfam" id="PF00300">
    <property type="entry name" value="His_Phos_1"/>
    <property type="match status" value="1"/>
</dbReference>
<accession>A0A6A6QND6</accession>
<dbReference type="Proteomes" id="UP000799750">
    <property type="component" value="Unassembled WGS sequence"/>
</dbReference>
<sequence>MVLETIYVLRHANRVHYNLDSKTGVYSSAYGIANPTGLGNDPVLAAHGVEQSKEFANHISQLDPPVDIIYSSPFYRCLQTLTPALETVFSQRKEFPLVRVENGIGEFFGRAHFHHPSPAPPSVLLSHFPSIDPTYRPIITPATNGETIPGLHNRLAYALHRMILDLDAHPAQPRSVLICSHAATIIAVGRVLTGRMPEDESEDDFDAFTCGLSKFNRRVKSPVRGVVGGWDCELNSDCSFLAGGQEYGWHFNGDESFIDDKKSVL</sequence>